<feature type="transmembrane region" description="Helical" evidence="1">
    <location>
        <begin position="12"/>
        <end position="33"/>
    </location>
</feature>
<feature type="transmembrane region" description="Helical" evidence="1">
    <location>
        <begin position="119"/>
        <end position="140"/>
    </location>
</feature>
<dbReference type="AlphaFoldDB" id="A0A9P6ATL5"/>
<evidence type="ECO:0000313" key="3">
    <source>
        <dbReference type="EMBL" id="KAF9510616.1"/>
    </source>
</evidence>
<keyword evidence="1" id="KW-1133">Transmembrane helix</keyword>
<dbReference type="PANTHER" id="PTHR40465:SF1">
    <property type="entry name" value="DUF6534 DOMAIN-CONTAINING PROTEIN"/>
    <property type="match status" value="1"/>
</dbReference>
<dbReference type="EMBL" id="MU129013">
    <property type="protein sequence ID" value="KAF9510616.1"/>
    <property type="molecule type" value="Genomic_DNA"/>
</dbReference>
<keyword evidence="4" id="KW-1185">Reference proteome</keyword>
<dbReference type="Pfam" id="PF20152">
    <property type="entry name" value="DUF6534"/>
    <property type="match status" value="1"/>
</dbReference>
<proteinExistence type="predicted"/>
<keyword evidence="1" id="KW-0472">Membrane</keyword>
<evidence type="ECO:0000259" key="2">
    <source>
        <dbReference type="Pfam" id="PF20152"/>
    </source>
</evidence>
<feature type="transmembrane region" description="Helical" evidence="1">
    <location>
        <begin position="93"/>
        <end position="112"/>
    </location>
</feature>
<dbReference type="Proteomes" id="UP000886523">
    <property type="component" value="Unassembled WGS sequence"/>
</dbReference>
<protein>
    <recommendedName>
        <fullName evidence="2">DUF6534 domain-containing protein</fullName>
    </recommendedName>
</protein>
<name>A0A9P6ATL5_9AGAM</name>
<accession>A0A9P6ATL5</accession>
<evidence type="ECO:0000256" key="1">
    <source>
        <dbReference type="SAM" id="Phobius"/>
    </source>
</evidence>
<dbReference type="OrthoDB" id="2535105at2759"/>
<sequence length="240" mass="26865">METIKVTHVHGHAFGGSFLGTLLIALCFGVLTIQTSSYYHAFPNDGRRVKLTVALLWTLEGLQLAFSTQSLYWRFVGRYHNPLTLKSASWESAIYPLNVACLSFIVQTFFAYRLYSLSANLYAGMLVQVLVLLQFGFSAANTIKSITMLGSRVRVKETPWLIEAWLTTQAITDIVIAAFMCLLLRRRRTGFQKTDSVLKHMVLYTISTGLVTSVLSCICLALVHFGNSLSFFSVIILMLD</sequence>
<feature type="transmembrane region" description="Helical" evidence="1">
    <location>
        <begin position="160"/>
        <end position="182"/>
    </location>
</feature>
<evidence type="ECO:0000313" key="4">
    <source>
        <dbReference type="Proteomes" id="UP000886523"/>
    </source>
</evidence>
<comment type="caution">
    <text evidence="3">The sequence shown here is derived from an EMBL/GenBank/DDBJ whole genome shotgun (WGS) entry which is preliminary data.</text>
</comment>
<organism evidence="3 4">
    <name type="scientific">Hydnum rufescens UP504</name>
    <dbReference type="NCBI Taxonomy" id="1448309"/>
    <lineage>
        <taxon>Eukaryota</taxon>
        <taxon>Fungi</taxon>
        <taxon>Dikarya</taxon>
        <taxon>Basidiomycota</taxon>
        <taxon>Agaricomycotina</taxon>
        <taxon>Agaricomycetes</taxon>
        <taxon>Cantharellales</taxon>
        <taxon>Hydnaceae</taxon>
        <taxon>Hydnum</taxon>
    </lineage>
</organism>
<gene>
    <name evidence="3" type="ORF">BS47DRAFT_1347742</name>
</gene>
<dbReference type="PANTHER" id="PTHR40465">
    <property type="entry name" value="CHROMOSOME 1, WHOLE GENOME SHOTGUN SEQUENCE"/>
    <property type="match status" value="1"/>
</dbReference>
<reference evidence="3" key="1">
    <citation type="journal article" date="2020" name="Nat. Commun.">
        <title>Large-scale genome sequencing of mycorrhizal fungi provides insights into the early evolution of symbiotic traits.</title>
        <authorList>
            <person name="Miyauchi S."/>
            <person name="Kiss E."/>
            <person name="Kuo A."/>
            <person name="Drula E."/>
            <person name="Kohler A."/>
            <person name="Sanchez-Garcia M."/>
            <person name="Morin E."/>
            <person name="Andreopoulos B."/>
            <person name="Barry K.W."/>
            <person name="Bonito G."/>
            <person name="Buee M."/>
            <person name="Carver A."/>
            <person name="Chen C."/>
            <person name="Cichocki N."/>
            <person name="Clum A."/>
            <person name="Culley D."/>
            <person name="Crous P.W."/>
            <person name="Fauchery L."/>
            <person name="Girlanda M."/>
            <person name="Hayes R.D."/>
            <person name="Keri Z."/>
            <person name="LaButti K."/>
            <person name="Lipzen A."/>
            <person name="Lombard V."/>
            <person name="Magnuson J."/>
            <person name="Maillard F."/>
            <person name="Murat C."/>
            <person name="Nolan M."/>
            <person name="Ohm R.A."/>
            <person name="Pangilinan J."/>
            <person name="Pereira M.F."/>
            <person name="Perotto S."/>
            <person name="Peter M."/>
            <person name="Pfister S."/>
            <person name="Riley R."/>
            <person name="Sitrit Y."/>
            <person name="Stielow J.B."/>
            <person name="Szollosi G."/>
            <person name="Zifcakova L."/>
            <person name="Stursova M."/>
            <person name="Spatafora J.W."/>
            <person name="Tedersoo L."/>
            <person name="Vaario L.M."/>
            <person name="Yamada A."/>
            <person name="Yan M."/>
            <person name="Wang P."/>
            <person name="Xu J."/>
            <person name="Bruns T."/>
            <person name="Baldrian P."/>
            <person name="Vilgalys R."/>
            <person name="Dunand C."/>
            <person name="Henrissat B."/>
            <person name="Grigoriev I.V."/>
            <person name="Hibbett D."/>
            <person name="Nagy L.G."/>
            <person name="Martin F.M."/>
        </authorList>
    </citation>
    <scope>NUCLEOTIDE SEQUENCE</scope>
    <source>
        <strain evidence="3">UP504</strain>
    </source>
</reference>
<feature type="domain" description="DUF6534" evidence="2">
    <location>
        <begin position="170"/>
        <end position="234"/>
    </location>
</feature>
<keyword evidence="1" id="KW-0812">Transmembrane</keyword>
<dbReference type="InterPro" id="IPR045339">
    <property type="entry name" value="DUF6534"/>
</dbReference>
<feature type="transmembrane region" description="Helical" evidence="1">
    <location>
        <begin position="202"/>
        <end position="223"/>
    </location>
</feature>